<organism evidence="2 3">
    <name type="scientific">Aphanomyces euteiches</name>
    <dbReference type="NCBI Taxonomy" id="100861"/>
    <lineage>
        <taxon>Eukaryota</taxon>
        <taxon>Sar</taxon>
        <taxon>Stramenopiles</taxon>
        <taxon>Oomycota</taxon>
        <taxon>Saprolegniomycetes</taxon>
        <taxon>Saprolegniales</taxon>
        <taxon>Verrucalvaceae</taxon>
        <taxon>Aphanomyces</taxon>
    </lineage>
</organism>
<feature type="chain" id="PRO_5026273466" description="Cystatin domain-containing protein" evidence="1">
    <location>
        <begin position="18"/>
        <end position="308"/>
    </location>
</feature>
<dbReference type="Proteomes" id="UP000481153">
    <property type="component" value="Unassembled WGS sequence"/>
</dbReference>
<gene>
    <name evidence="2" type="ORF">Ae201684_006377</name>
</gene>
<dbReference type="AlphaFoldDB" id="A0A6G0XCH0"/>
<dbReference type="SUPFAM" id="SSF54403">
    <property type="entry name" value="Cystatin/monellin"/>
    <property type="match status" value="2"/>
</dbReference>
<reference evidence="2 3" key="1">
    <citation type="submission" date="2019-07" db="EMBL/GenBank/DDBJ databases">
        <title>Genomics analysis of Aphanomyces spp. identifies a new class of oomycete effector associated with host adaptation.</title>
        <authorList>
            <person name="Gaulin E."/>
        </authorList>
    </citation>
    <scope>NUCLEOTIDE SEQUENCE [LARGE SCALE GENOMIC DNA]</scope>
    <source>
        <strain evidence="2 3">ATCC 201684</strain>
    </source>
</reference>
<dbReference type="InterPro" id="IPR046350">
    <property type="entry name" value="Cystatin_sf"/>
</dbReference>
<evidence type="ECO:0000256" key="1">
    <source>
        <dbReference type="SAM" id="SignalP"/>
    </source>
</evidence>
<sequence>MKSTLLLCVFLAASVSGATRRRGATIAEVNSPVGGWSNASLDDAKAAYYEAAALDDSYPTSNTKRVCATTFNSAQQQVVAGINYKISLAGCSVKSVNDTANGCQCASGVDQYTVIVYKRLQDTPLITLVAQGVNATESIGLAVGGFSAQRDVTADDKAIFANSTSSDSNYYSAALPRVCATDFVSVSTQVVAGTNYLFTVKGCQLDKADSNSVKDCAATCASKAKTSFQVKIYRDLQQSTKVMDVITATSTGSFLADSSGNSTSSSDNSTAIGTAATTATPTTTLKSSSFSMLSVSLVALTAAWAAWL</sequence>
<evidence type="ECO:0000313" key="2">
    <source>
        <dbReference type="EMBL" id="KAF0737713.1"/>
    </source>
</evidence>
<dbReference type="InterPro" id="IPR018073">
    <property type="entry name" value="Prot_inh_cystat_CS"/>
</dbReference>
<keyword evidence="1" id="KW-0732">Signal</keyword>
<dbReference type="EMBL" id="VJMJ01000083">
    <property type="protein sequence ID" value="KAF0737713.1"/>
    <property type="molecule type" value="Genomic_DNA"/>
</dbReference>
<evidence type="ECO:0000313" key="3">
    <source>
        <dbReference type="Proteomes" id="UP000481153"/>
    </source>
</evidence>
<feature type="signal peptide" evidence="1">
    <location>
        <begin position="1"/>
        <end position="17"/>
    </location>
</feature>
<dbReference type="PROSITE" id="PS00287">
    <property type="entry name" value="CYSTATIN"/>
    <property type="match status" value="1"/>
</dbReference>
<protein>
    <recommendedName>
        <fullName evidence="4">Cystatin domain-containing protein</fullName>
    </recommendedName>
</protein>
<accession>A0A6G0XCH0</accession>
<evidence type="ECO:0008006" key="4">
    <source>
        <dbReference type="Google" id="ProtNLM"/>
    </source>
</evidence>
<dbReference type="VEuPathDB" id="FungiDB:AeMF1_004981"/>
<proteinExistence type="predicted"/>
<comment type="caution">
    <text evidence="2">The sequence shown here is derived from an EMBL/GenBank/DDBJ whole genome shotgun (WGS) entry which is preliminary data.</text>
</comment>
<dbReference type="Gene3D" id="3.10.450.10">
    <property type="match status" value="2"/>
</dbReference>
<keyword evidence="3" id="KW-1185">Reference proteome</keyword>
<name>A0A6G0XCH0_9STRA</name>